<dbReference type="AlphaFoldDB" id="A0A3D9S7V8"/>
<dbReference type="Gene3D" id="3.40.50.2000">
    <property type="entry name" value="Glycogen Phosphorylase B"/>
    <property type="match status" value="2"/>
</dbReference>
<evidence type="ECO:0000313" key="3">
    <source>
        <dbReference type="EMBL" id="REE86238.1"/>
    </source>
</evidence>
<name>A0A3D9S7V8_9BACL</name>
<evidence type="ECO:0000259" key="1">
    <source>
        <dbReference type="Pfam" id="PF00534"/>
    </source>
</evidence>
<sequence>MARPRIAFVTPGTFPLPSQNSSSVERVVEKLVPLLVPRIDACIYGRSSRTLGRCGKLSGSAVERFPAVNKRLYLKRVGHALRRFQPELTQVENRPRYVLRLRRQQPNGKIWLNLHSSTFIRKSVISETELERSFRAADRIIVNSEYLREDAAARVPAYAHKLRVVYPGVDTERFVSQYTPEGARRRMQLRSERGWAGRSVVLFMGRLLSIKGVHHLLQLMPRLIEEHPSVLLVIVGGAFYGSKRTTAYVRELHRLGRKMKGYVQFVPYVPYGEVPGWFLGADVAVVPSGKREAFGLVNVEAMACGLPVVATRAGGMKEIIEDGVTGYLVNPDQVVPEMRARLLELLQSDRLRHEMGLRSRERVEQHFTWQHSAARWLELFDEARLEAGVIDRL</sequence>
<dbReference type="Pfam" id="PF00534">
    <property type="entry name" value="Glycos_transf_1"/>
    <property type="match status" value="1"/>
</dbReference>
<dbReference type="Pfam" id="PF13439">
    <property type="entry name" value="Glyco_transf_4"/>
    <property type="match status" value="1"/>
</dbReference>
<organism evidence="3 4">
    <name type="scientific">Paenibacillus taihuensis</name>
    <dbReference type="NCBI Taxonomy" id="1156355"/>
    <lineage>
        <taxon>Bacteria</taxon>
        <taxon>Bacillati</taxon>
        <taxon>Bacillota</taxon>
        <taxon>Bacilli</taxon>
        <taxon>Bacillales</taxon>
        <taxon>Paenibacillaceae</taxon>
        <taxon>Paenibacillus</taxon>
    </lineage>
</organism>
<feature type="domain" description="Glycosyl transferase family 1" evidence="1">
    <location>
        <begin position="197"/>
        <end position="361"/>
    </location>
</feature>
<keyword evidence="3" id="KW-0946">Virion</keyword>
<feature type="domain" description="Glycosyltransferase subfamily 4-like N-terminal" evidence="2">
    <location>
        <begin position="73"/>
        <end position="173"/>
    </location>
</feature>
<dbReference type="CDD" id="cd03801">
    <property type="entry name" value="GT4_PimA-like"/>
    <property type="match status" value="1"/>
</dbReference>
<gene>
    <name evidence="3" type="ORF">A8990_111135</name>
</gene>
<evidence type="ECO:0000259" key="2">
    <source>
        <dbReference type="Pfam" id="PF13439"/>
    </source>
</evidence>
<keyword evidence="4" id="KW-1185">Reference proteome</keyword>
<dbReference type="GO" id="GO:0016757">
    <property type="term" value="F:glycosyltransferase activity"/>
    <property type="evidence" value="ECO:0007669"/>
    <property type="project" value="InterPro"/>
</dbReference>
<dbReference type="PANTHER" id="PTHR45947:SF3">
    <property type="entry name" value="SULFOQUINOVOSYL TRANSFERASE SQD2"/>
    <property type="match status" value="1"/>
</dbReference>
<reference evidence="3 4" key="1">
    <citation type="submission" date="2018-08" db="EMBL/GenBank/DDBJ databases">
        <title>Genomic Encyclopedia of Type Strains, Phase III (KMG-III): the genomes of soil and plant-associated and newly described type strains.</title>
        <authorList>
            <person name="Whitman W."/>
        </authorList>
    </citation>
    <scope>NUCLEOTIDE SEQUENCE [LARGE SCALE GENOMIC DNA]</scope>
    <source>
        <strain evidence="3 4">CGMCC 1.10966</strain>
    </source>
</reference>
<dbReference type="SUPFAM" id="SSF53756">
    <property type="entry name" value="UDP-Glycosyltransferase/glycogen phosphorylase"/>
    <property type="match status" value="1"/>
</dbReference>
<accession>A0A3D9S7V8</accession>
<dbReference type="OrthoDB" id="139410at2"/>
<dbReference type="Proteomes" id="UP000256304">
    <property type="component" value="Unassembled WGS sequence"/>
</dbReference>
<protein>
    <submittedName>
        <fullName evidence="3">Spore coat protein SA</fullName>
    </submittedName>
</protein>
<dbReference type="InterPro" id="IPR050194">
    <property type="entry name" value="Glycosyltransferase_grp1"/>
</dbReference>
<comment type="caution">
    <text evidence="3">The sequence shown here is derived from an EMBL/GenBank/DDBJ whole genome shotgun (WGS) entry which is preliminary data.</text>
</comment>
<dbReference type="EMBL" id="QTTN01000011">
    <property type="protein sequence ID" value="REE86238.1"/>
    <property type="molecule type" value="Genomic_DNA"/>
</dbReference>
<dbReference type="RefSeq" id="WP_116189248.1">
    <property type="nucleotide sequence ID" value="NZ_QTTN01000011.1"/>
</dbReference>
<keyword evidence="3" id="KW-0167">Capsid protein</keyword>
<dbReference type="PANTHER" id="PTHR45947">
    <property type="entry name" value="SULFOQUINOVOSYL TRANSFERASE SQD2"/>
    <property type="match status" value="1"/>
</dbReference>
<proteinExistence type="predicted"/>
<evidence type="ECO:0000313" key="4">
    <source>
        <dbReference type="Proteomes" id="UP000256304"/>
    </source>
</evidence>
<dbReference type="InterPro" id="IPR028098">
    <property type="entry name" value="Glyco_trans_4-like_N"/>
</dbReference>
<dbReference type="InterPro" id="IPR001296">
    <property type="entry name" value="Glyco_trans_1"/>
</dbReference>